<dbReference type="Proteomes" id="UP000319210">
    <property type="component" value="Unassembled WGS sequence"/>
</dbReference>
<evidence type="ECO:0000313" key="3">
    <source>
        <dbReference type="Proteomes" id="UP000319210"/>
    </source>
</evidence>
<dbReference type="EMBL" id="BJMM01000006">
    <property type="protein sequence ID" value="GEB49031.1"/>
    <property type="molecule type" value="Genomic_DNA"/>
</dbReference>
<feature type="region of interest" description="Disordered" evidence="1">
    <location>
        <begin position="29"/>
        <end position="71"/>
    </location>
</feature>
<protein>
    <submittedName>
        <fullName evidence="2">Uncharacterized protein</fullName>
    </submittedName>
</protein>
<name>A0A4Y3QUW5_STRCI</name>
<keyword evidence="3" id="KW-1185">Reference proteome</keyword>
<accession>A0A4Y3QUW5</accession>
<evidence type="ECO:0000313" key="2">
    <source>
        <dbReference type="EMBL" id="GEB49031.1"/>
    </source>
</evidence>
<comment type="caution">
    <text evidence="2">The sequence shown here is derived from an EMBL/GenBank/DDBJ whole genome shotgun (WGS) entry which is preliminary data.</text>
</comment>
<reference evidence="2 3" key="1">
    <citation type="submission" date="2019-06" db="EMBL/GenBank/DDBJ databases">
        <title>Whole genome shotgun sequence of Streptomyces cacaoi subsp. cacaoi NBRC 12748.</title>
        <authorList>
            <person name="Hosoyama A."/>
            <person name="Uohara A."/>
            <person name="Ohji S."/>
            <person name="Ichikawa N."/>
        </authorList>
    </citation>
    <scope>NUCLEOTIDE SEQUENCE [LARGE SCALE GENOMIC DNA]</scope>
    <source>
        <strain evidence="2 3">NBRC 12748</strain>
    </source>
</reference>
<gene>
    <name evidence="2" type="ORF">SCA03_15820</name>
</gene>
<sequence>MGAATERATGLGVEAALRVPRARVVLVRPTRVTEGDRARSPRQGAGPGGRAGAAPVPGRAEERGRSVSTPG</sequence>
<dbReference type="AlphaFoldDB" id="A0A4Y3QUW5"/>
<organism evidence="2 3">
    <name type="scientific">Streptomyces cacaoi</name>
    <dbReference type="NCBI Taxonomy" id="1898"/>
    <lineage>
        <taxon>Bacteria</taxon>
        <taxon>Bacillati</taxon>
        <taxon>Actinomycetota</taxon>
        <taxon>Actinomycetes</taxon>
        <taxon>Kitasatosporales</taxon>
        <taxon>Streptomycetaceae</taxon>
        <taxon>Streptomyces</taxon>
    </lineage>
</organism>
<proteinExistence type="predicted"/>
<evidence type="ECO:0000256" key="1">
    <source>
        <dbReference type="SAM" id="MobiDB-lite"/>
    </source>
</evidence>